<evidence type="ECO:0000313" key="6">
    <source>
        <dbReference type="EMBL" id="BDI04277.1"/>
    </source>
</evidence>
<evidence type="ECO:0000256" key="5">
    <source>
        <dbReference type="SAM" id="MobiDB-lite"/>
    </source>
</evidence>
<protein>
    <recommendedName>
        <fullName evidence="8">Serine protease</fullName>
    </recommendedName>
</protein>
<sequence>MAILTQPATGAASQGHDPSVSISPLDEAATLVRQLSGSASEAQAALPRAKALVQTLRDERDFAAMGRLAEAVSRVDPADARNRRLYAQCLIDTGQASVALDVLQRLRERLDPADPEAAEVAGLQGRAHKQIHFDATDRSSPTAQAALAAAIEAYRAPYEADPSRHTWHGVNLLALLSRARRLGRDDLAPELDPADVALELVSALRAIPEDRRDVWYQPTLAEATLGLSLGTGDLRKVEAQLRAYVTAPGVQAFQLASTLRQFCEVWGLEDLAGDGKGTGLAGPEAVARARALVDILRARLLQLPGGALELPVRPGPVAAAETSTSTSPSTSAPAAAPVEAVPAAAQLEAVLGPEGPKTYAWWRAGVDAARSVGAVRQRLGQRLGTCFLVRAVDFGLQPADELLVLTNFHVVNPAGEGGALEPEMAEVVFEAADPGRMYPVAEVLWCSPVDTHDACLLRLAKPVTGIAPLPLSTTLPPRPAVWSEEAWRMTRARRTEPNAPATVATPADPAAAAASPPPPAARVYIIGHPAGRELSISFQDNELLDHEGEPGGQPGKPGVCKLHYCTPTEPGNSGSPVFDDRSWRVVALHHAGGQRGLRRLNGIGGTYGANEGLGMAALLQAARSELATAPAG</sequence>
<dbReference type="InterPro" id="IPR009003">
    <property type="entry name" value="Peptidase_S1_PA"/>
</dbReference>
<dbReference type="InterPro" id="IPR046880">
    <property type="entry name" value="TPR-S"/>
</dbReference>
<keyword evidence="2" id="KW-0732">Signal</keyword>
<evidence type="ECO:0008006" key="8">
    <source>
        <dbReference type="Google" id="ProtNLM"/>
    </source>
</evidence>
<dbReference type="InterPro" id="IPR000126">
    <property type="entry name" value="V8_ser_AS"/>
</dbReference>
<evidence type="ECO:0000256" key="2">
    <source>
        <dbReference type="ARBA" id="ARBA00022729"/>
    </source>
</evidence>
<dbReference type="InterPro" id="IPR043504">
    <property type="entry name" value="Peptidase_S1_PA_chymotrypsin"/>
</dbReference>
<keyword evidence="4" id="KW-0720">Serine protease</keyword>
<feature type="region of interest" description="Disordered" evidence="5">
    <location>
        <begin position="493"/>
        <end position="516"/>
    </location>
</feature>
<evidence type="ECO:0000256" key="4">
    <source>
        <dbReference type="ARBA" id="ARBA00022825"/>
    </source>
</evidence>
<dbReference type="EMBL" id="AP025730">
    <property type="protein sequence ID" value="BDI04277.1"/>
    <property type="molecule type" value="Genomic_DNA"/>
</dbReference>
<reference evidence="6" key="1">
    <citation type="submission" date="2022-04" db="EMBL/GenBank/DDBJ databases">
        <title>Whole genome sequence of Sphaerotilus sp. FB-5.</title>
        <authorList>
            <person name="Takeda M."/>
            <person name="Narihara S."/>
            <person name="Akimoto M."/>
            <person name="Akimoto R."/>
            <person name="Nishiyashiki S."/>
            <person name="Murakami T."/>
        </authorList>
    </citation>
    <scope>NUCLEOTIDE SEQUENCE</scope>
    <source>
        <strain evidence="6">FB-5</strain>
    </source>
</reference>
<dbReference type="Gene3D" id="2.40.10.10">
    <property type="entry name" value="Trypsin-like serine proteases"/>
    <property type="match status" value="1"/>
</dbReference>
<keyword evidence="3" id="KW-0378">Hydrolase</keyword>
<dbReference type="Pfam" id="PF20308">
    <property type="entry name" value="TPR-S"/>
    <property type="match status" value="1"/>
</dbReference>
<gene>
    <name evidence="6" type="ORF">CATMQ487_12470</name>
</gene>
<accession>A0ABM7YIW2</accession>
<evidence type="ECO:0000256" key="1">
    <source>
        <dbReference type="ARBA" id="ARBA00022670"/>
    </source>
</evidence>
<proteinExistence type="predicted"/>
<feature type="region of interest" description="Disordered" evidence="5">
    <location>
        <begin position="1"/>
        <end position="22"/>
    </location>
</feature>
<dbReference type="SUPFAM" id="SSF50494">
    <property type="entry name" value="Trypsin-like serine proteases"/>
    <property type="match status" value="1"/>
</dbReference>
<dbReference type="PROSITE" id="PS00673">
    <property type="entry name" value="V8_SER"/>
    <property type="match status" value="1"/>
</dbReference>
<dbReference type="Proteomes" id="UP001057498">
    <property type="component" value="Chromosome"/>
</dbReference>
<organism evidence="6 7">
    <name type="scientific">Sphaerotilus microaerophilus</name>
    <dbReference type="NCBI Taxonomy" id="2914710"/>
    <lineage>
        <taxon>Bacteria</taxon>
        <taxon>Pseudomonadati</taxon>
        <taxon>Pseudomonadota</taxon>
        <taxon>Betaproteobacteria</taxon>
        <taxon>Burkholderiales</taxon>
        <taxon>Sphaerotilaceae</taxon>
        <taxon>Sphaerotilus</taxon>
    </lineage>
</organism>
<keyword evidence="1" id="KW-0645">Protease</keyword>
<dbReference type="Pfam" id="PF13365">
    <property type="entry name" value="Trypsin_2"/>
    <property type="match status" value="1"/>
</dbReference>
<evidence type="ECO:0000313" key="7">
    <source>
        <dbReference type="Proteomes" id="UP001057498"/>
    </source>
</evidence>
<feature type="compositionally biased region" description="Low complexity" evidence="5">
    <location>
        <begin position="497"/>
        <end position="514"/>
    </location>
</feature>
<name>A0ABM7YIW2_9BURK</name>
<evidence type="ECO:0000256" key="3">
    <source>
        <dbReference type="ARBA" id="ARBA00022801"/>
    </source>
</evidence>
<feature type="region of interest" description="Disordered" evidence="5">
    <location>
        <begin position="318"/>
        <end position="337"/>
    </location>
</feature>
<keyword evidence="7" id="KW-1185">Reference proteome</keyword>
<feature type="compositionally biased region" description="Polar residues" evidence="5">
    <location>
        <begin position="1"/>
        <end position="12"/>
    </location>
</feature>